<comment type="caution">
    <text evidence="1">The sequence shown here is derived from an EMBL/GenBank/DDBJ whole genome shotgun (WGS) entry which is preliminary data.</text>
</comment>
<sequence length="53" mass="5738">MSDPHVNVHLTFRTPAAGAVVLEQVLAAINKHGMPYELTNAGCNSFDLDEVED</sequence>
<name>A0ABP6WHG9_9ACTN</name>
<protein>
    <submittedName>
        <fullName evidence="1">Uncharacterized protein</fullName>
    </submittedName>
</protein>
<keyword evidence="2" id="KW-1185">Reference proteome</keyword>
<reference evidence="2" key="1">
    <citation type="journal article" date="2019" name="Int. J. Syst. Evol. Microbiol.">
        <title>The Global Catalogue of Microorganisms (GCM) 10K type strain sequencing project: providing services to taxonomists for standard genome sequencing and annotation.</title>
        <authorList>
            <consortium name="The Broad Institute Genomics Platform"/>
            <consortium name="The Broad Institute Genome Sequencing Center for Infectious Disease"/>
            <person name="Wu L."/>
            <person name="Ma J."/>
        </authorList>
    </citation>
    <scope>NUCLEOTIDE SEQUENCE [LARGE SCALE GENOMIC DNA]</scope>
    <source>
        <strain evidence="2">JCM 17326</strain>
    </source>
</reference>
<accession>A0ABP6WHG9</accession>
<dbReference type="EMBL" id="BAABDQ010000006">
    <property type="protein sequence ID" value="GAA3550638.1"/>
    <property type="molecule type" value="Genomic_DNA"/>
</dbReference>
<evidence type="ECO:0000313" key="2">
    <source>
        <dbReference type="Proteomes" id="UP001500630"/>
    </source>
</evidence>
<gene>
    <name evidence="1" type="ORF">GCM10022419_033620</name>
</gene>
<dbReference type="Proteomes" id="UP001500630">
    <property type="component" value="Unassembled WGS sequence"/>
</dbReference>
<dbReference type="RefSeq" id="WP_345562703.1">
    <property type="nucleotide sequence ID" value="NZ_BAABDQ010000006.1"/>
</dbReference>
<proteinExistence type="predicted"/>
<evidence type="ECO:0000313" key="1">
    <source>
        <dbReference type="EMBL" id="GAA3550638.1"/>
    </source>
</evidence>
<organism evidence="1 2">
    <name type="scientific">Nonomuraea rosea</name>
    <dbReference type="NCBI Taxonomy" id="638574"/>
    <lineage>
        <taxon>Bacteria</taxon>
        <taxon>Bacillati</taxon>
        <taxon>Actinomycetota</taxon>
        <taxon>Actinomycetes</taxon>
        <taxon>Streptosporangiales</taxon>
        <taxon>Streptosporangiaceae</taxon>
        <taxon>Nonomuraea</taxon>
    </lineage>
</organism>